<comment type="caution">
    <text evidence="2">The sequence shown here is derived from an EMBL/GenBank/DDBJ whole genome shotgun (WGS) entry which is preliminary data.</text>
</comment>
<accession>A0AB34AKY2</accession>
<gene>
    <name evidence="2" type="ORF">SCO02_23770</name>
</gene>
<dbReference type="EMBL" id="BKAW01000015">
    <property type="protein sequence ID" value="GEQ03936.1"/>
    <property type="molecule type" value="Genomic_DNA"/>
</dbReference>
<proteinExistence type="predicted"/>
<evidence type="ECO:0000313" key="3">
    <source>
        <dbReference type="Proteomes" id="UP000321839"/>
    </source>
</evidence>
<keyword evidence="1" id="KW-0812">Transmembrane</keyword>
<evidence type="ECO:0000256" key="1">
    <source>
        <dbReference type="SAM" id="Phobius"/>
    </source>
</evidence>
<keyword evidence="1" id="KW-1133">Transmembrane helix</keyword>
<sequence length="110" mass="12626">MRGIGKNQFYKIENYRVINIKTKLFKALKDAMIIILIILLITTLLDYMSLNINLNQFGNKIGNLGLVNIYENKNLNGLLSLGFILASLSFIYDMFFKKATTEVEENGREN</sequence>
<name>A0AB34AKY2_STAUR</name>
<organism evidence="2 3">
    <name type="scientific">Staphylococcus ureilyticus</name>
    <name type="common">Staphylococcus cohnii subsp. urealyticus</name>
    <dbReference type="NCBI Taxonomy" id="94138"/>
    <lineage>
        <taxon>Bacteria</taxon>
        <taxon>Bacillati</taxon>
        <taxon>Bacillota</taxon>
        <taxon>Bacilli</taxon>
        <taxon>Bacillales</taxon>
        <taxon>Staphylococcaceae</taxon>
        <taxon>Staphylococcus</taxon>
        <taxon>Staphylococcus cohnii species complex</taxon>
    </lineage>
</organism>
<evidence type="ECO:0000313" key="2">
    <source>
        <dbReference type="EMBL" id="GEQ03936.1"/>
    </source>
</evidence>
<dbReference type="AlphaFoldDB" id="A0AB34AKY2"/>
<keyword evidence="1" id="KW-0472">Membrane</keyword>
<keyword evidence="3" id="KW-1185">Reference proteome</keyword>
<feature type="transmembrane region" description="Helical" evidence="1">
    <location>
        <begin position="74"/>
        <end position="92"/>
    </location>
</feature>
<feature type="transmembrane region" description="Helical" evidence="1">
    <location>
        <begin position="31"/>
        <end position="54"/>
    </location>
</feature>
<protein>
    <submittedName>
        <fullName evidence="2">Uncharacterized protein</fullName>
    </submittedName>
</protein>
<dbReference type="Proteomes" id="UP000321839">
    <property type="component" value="Unassembled WGS sequence"/>
</dbReference>
<reference evidence="2 3" key="1">
    <citation type="submission" date="2019-07" db="EMBL/GenBank/DDBJ databases">
        <title>Whole genome shotgun sequence of Staphylococcus cohnii subsp. urealyticus NBRC 109766.</title>
        <authorList>
            <person name="Hosoyama A."/>
            <person name="Uohara A."/>
            <person name="Ohji S."/>
            <person name="Ichikawa N."/>
        </authorList>
    </citation>
    <scope>NUCLEOTIDE SEQUENCE [LARGE SCALE GENOMIC DNA]</scope>
    <source>
        <strain evidence="2 3">NBRC 109766</strain>
    </source>
</reference>